<dbReference type="InterPro" id="IPR007349">
    <property type="entry name" value="DUF418"/>
</dbReference>
<comment type="caution">
    <text evidence="3">The sequence shown here is derived from an EMBL/GenBank/DDBJ whole genome shotgun (WGS) entry which is preliminary data.</text>
</comment>
<feature type="transmembrane region" description="Helical" evidence="1">
    <location>
        <begin position="324"/>
        <end position="344"/>
    </location>
</feature>
<feature type="transmembrane region" description="Helical" evidence="1">
    <location>
        <begin position="291"/>
        <end position="312"/>
    </location>
</feature>
<feature type="transmembrane region" description="Helical" evidence="1">
    <location>
        <begin position="137"/>
        <end position="158"/>
    </location>
</feature>
<keyword evidence="1" id="KW-0472">Membrane</keyword>
<protein>
    <submittedName>
        <fullName evidence="3">Transporter</fullName>
    </submittedName>
</protein>
<evidence type="ECO:0000259" key="2">
    <source>
        <dbReference type="Pfam" id="PF04235"/>
    </source>
</evidence>
<feature type="transmembrane region" description="Helical" evidence="1">
    <location>
        <begin position="189"/>
        <end position="207"/>
    </location>
</feature>
<evidence type="ECO:0000313" key="3">
    <source>
        <dbReference type="EMBL" id="GGJ71497.1"/>
    </source>
</evidence>
<feature type="transmembrane region" description="Helical" evidence="1">
    <location>
        <begin position="219"/>
        <end position="240"/>
    </location>
</feature>
<proteinExistence type="predicted"/>
<feature type="transmembrane region" description="Helical" evidence="1">
    <location>
        <begin position="87"/>
        <end position="105"/>
    </location>
</feature>
<organism evidence="3 4">
    <name type="scientific">Glutamicibacter ardleyensis</name>
    <dbReference type="NCBI Taxonomy" id="225894"/>
    <lineage>
        <taxon>Bacteria</taxon>
        <taxon>Bacillati</taxon>
        <taxon>Actinomycetota</taxon>
        <taxon>Actinomycetes</taxon>
        <taxon>Micrococcales</taxon>
        <taxon>Micrococcaceae</taxon>
        <taxon>Glutamicibacter</taxon>
    </lineage>
</organism>
<name>A0ABQ2DTB7_9MICC</name>
<feature type="domain" description="DUF418" evidence="2">
    <location>
        <begin position="258"/>
        <end position="355"/>
    </location>
</feature>
<feature type="transmembrane region" description="Helical" evidence="1">
    <location>
        <begin position="52"/>
        <end position="75"/>
    </location>
</feature>
<keyword evidence="1" id="KW-1133">Transmembrane helix</keyword>
<dbReference type="InterPro" id="IPR052529">
    <property type="entry name" value="Bact_Transport_Assoc"/>
</dbReference>
<feature type="transmembrane region" description="Helical" evidence="1">
    <location>
        <begin position="111"/>
        <end position="130"/>
    </location>
</feature>
<dbReference type="EMBL" id="BMKX01000011">
    <property type="protein sequence ID" value="GGJ71497.1"/>
    <property type="molecule type" value="Genomic_DNA"/>
</dbReference>
<dbReference type="RefSeq" id="WP_188687205.1">
    <property type="nucleotide sequence ID" value="NZ_BMKX01000011.1"/>
</dbReference>
<accession>A0ABQ2DTB7</accession>
<gene>
    <name evidence="3" type="ORF">GCM10007173_32990</name>
</gene>
<keyword evidence="1" id="KW-0812">Transmembrane</keyword>
<dbReference type="PANTHER" id="PTHR30590">
    <property type="entry name" value="INNER MEMBRANE PROTEIN"/>
    <property type="match status" value="1"/>
</dbReference>
<dbReference type="Pfam" id="PF04235">
    <property type="entry name" value="DUF418"/>
    <property type="match status" value="1"/>
</dbReference>
<evidence type="ECO:0000256" key="1">
    <source>
        <dbReference type="SAM" id="Phobius"/>
    </source>
</evidence>
<dbReference type="PANTHER" id="PTHR30590:SF3">
    <property type="entry name" value="HYPOTHETICAL MEMBRANE SPANNING PROTEIN"/>
    <property type="match status" value="1"/>
</dbReference>
<dbReference type="GeneID" id="303305632"/>
<feature type="transmembrane region" description="Helical" evidence="1">
    <location>
        <begin position="260"/>
        <end position="279"/>
    </location>
</feature>
<keyword evidence="4" id="KW-1185">Reference proteome</keyword>
<evidence type="ECO:0000313" key="4">
    <source>
        <dbReference type="Proteomes" id="UP000606115"/>
    </source>
</evidence>
<sequence length="368" mass="40153">MNQQAQYPLLSVNDNSPPPRRIAIDVARALAIIGMIAVNVGPQQADDIIGKIFMLPFGRASLLFMVLAGLGLGILTHSSKNRSKQEIRLTIIWRAALLFLAGLILQQINHGASVILTVYGLLFLCILPLTQWRTRTLAILTAALTFVAPLLWITVLSLRGLEFQGIPITLDANPLHVIDGMILTGPYPAMIWIVPILAGLTLSRLNLSNRRLQRTMMVGGLVLTVGSLAVSRVLTAVTGIDPTDGGFARLLASYDHSQAPLWLVSGIGSAIALLGFLLLIETWLSRRAEALANLGRLSLTMYVAHLILIAIFVRPDPHTTPEGIAYALLISIFCIVCAHAWVVIRGQGPLERFLRPPLFLRRLIDSSR</sequence>
<dbReference type="Proteomes" id="UP000606115">
    <property type="component" value="Unassembled WGS sequence"/>
</dbReference>
<reference evidence="4" key="1">
    <citation type="journal article" date="2019" name="Int. J. Syst. Evol. Microbiol.">
        <title>The Global Catalogue of Microorganisms (GCM) 10K type strain sequencing project: providing services to taxonomists for standard genome sequencing and annotation.</title>
        <authorList>
            <consortium name="The Broad Institute Genomics Platform"/>
            <consortium name="The Broad Institute Genome Sequencing Center for Infectious Disease"/>
            <person name="Wu L."/>
            <person name="Ma J."/>
        </authorList>
    </citation>
    <scope>NUCLEOTIDE SEQUENCE [LARGE SCALE GENOMIC DNA]</scope>
    <source>
        <strain evidence="4">CGMCC 1.3685</strain>
    </source>
</reference>